<dbReference type="EMBL" id="CP002283">
    <property type="protein sequence ID" value="ADO84565.1"/>
    <property type="molecule type" value="Genomic_DNA"/>
</dbReference>
<feature type="domain" description="Polymerase beta nucleotidyltransferase" evidence="1">
    <location>
        <begin position="14"/>
        <end position="80"/>
    </location>
</feature>
<evidence type="ECO:0000259" key="1">
    <source>
        <dbReference type="Pfam" id="PF18765"/>
    </source>
</evidence>
<dbReference type="Proteomes" id="UP000006875">
    <property type="component" value="Plasmid pILYOP02"/>
</dbReference>
<keyword evidence="3" id="KW-1185">Reference proteome</keyword>
<dbReference type="HOGENOM" id="CLU_130257_6_0_0"/>
<protein>
    <submittedName>
        <fullName evidence="2">DNA polymerase beta domain protein region</fullName>
    </submittedName>
</protein>
<geneLocation type="plasmid" evidence="2 3">
    <name>pILYOP02</name>
</geneLocation>
<keyword evidence="2" id="KW-0614">Plasmid</keyword>
<name>E3HDV3_ILYPC</name>
<accession>E3HDV3</accession>
<dbReference type="AlphaFoldDB" id="E3HDV3"/>
<dbReference type="OrthoDB" id="90159at2"/>
<dbReference type="SUPFAM" id="SSF81301">
    <property type="entry name" value="Nucleotidyltransferase"/>
    <property type="match status" value="1"/>
</dbReference>
<dbReference type="InterPro" id="IPR041633">
    <property type="entry name" value="Polbeta"/>
</dbReference>
<gene>
    <name evidence="2" type="ordered locus">Ilyop_2811</name>
</gene>
<reference evidence="2 3" key="1">
    <citation type="journal article" date="2010" name="Stand. Genomic Sci.">
        <title>Complete genome sequence of Ilyobacter polytropus type strain (CuHbu1).</title>
        <authorList>
            <person name="Sikorski J."/>
            <person name="Chertkov O."/>
            <person name="Lapidus A."/>
            <person name="Nolan M."/>
            <person name="Lucas S."/>
            <person name="Del Rio T.G."/>
            <person name="Tice H."/>
            <person name="Cheng J.F."/>
            <person name="Tapia R."/>
            <person name="Han C."/>
            <person name="Goodwin L."/>
            <person name="Pitluck S."/>
            <person name="Liolios K."/>
            <person name="Ivanova N."/>
            <person name="Mavromatis K."/>
            <person name="Mikhailova N."/>
            <person name="Pati A."/>
            <person name="Chen A."/>
            <person name="Palaniappan K."/>
            <person name="Land M."/>
            <person name="Hauser L."/>
            <person name="Chang Y.J."/>
            <person name="Jeffries C.D."/>
            <person name="Brambilla E."/>
            <person name="Yasawong M."/>
            <person name="Rohde M."/>
            <person name="Pukall R."/>
            <person name="Spring S."/>
            <person name="Goker M."/>
            <person name="Woyke T."/>
            <person name="Bristow J."/>
            <person name="Eisen J.A."/>
            <person name="Markowitz V."/>
            <person name="Hugenholtz P."/>
            <person name="Kyrpides N.C."/>
            <person name="Klenk H.P."/>
        </authorList>
    </citation>
    <scope>NUCLEOTIDE SEQUENCE [LARGE SCALE GENOMIC DNA]</scope>
    <source>
        <strain evidence="3">ATCC 51220 / DSM 2926 / LMG 16218 / CuHBu1</strain>
        <plasmid evidence="3">pILYOP02</plasmid>
    </source>
</reference>
<dbReference type="KEGG" id="ipo:Ilyop_2811"/>
<evidence type="ECO:0000313" key="3">
    <source>
        <dbReference type="Proteomes" id="UP000006875"/>
    </source>
</evidence>
<dbReference type="CDD" id="cd05403">
    <property type="entry name" value="NT_KNTase_like"/>
    <property type="match status" value="1"/>
</dbReference>
<organism evidence="2 3">
    <name type="scientific">Ilyobacter polytropus (strain ATCC 51220 / DSM 2926 / LMG 16218 / CuHBu1)</name>
    <dbReference type="NCBI Taxonomy" id="572544"/>
    <lineage>
        <taxon>Bacteria</taxon>
        <taxon>Fusobacteriati</taxon>
        <taxon>Fusobacteriota</taxon>
        <taxon>Fusobacteriia</taxon>
        <taxon>Fusobacteriales</taxon>
        <taxon>Fusobacteriaceae</taxon>
        <taxon>Ilyobacter</taxon>
    </lineage>
</organism>
<dbReference type="eggNOG" id="COG1669">
    <property type="taxonomic scope" value="Bacteria"/>
</dbReference>
<dbReference type="Pfam" id="PF18765">
    <property type="entry name" value="Polbeta"/>
    <property type="match status" value="1"/>
</dbReference>
<dbReference type="RefSeq" id="WP_013389217.1">
    <property type="nucleotide sequence ID" value="NC_014634.1"/>
</dbReference>
<proteinExistence type="predicted"/>
<dbReference type="InterPro" id="IPR043519">
    <property type="entry name" value="NT_sf"/>
</dbReference>
<sequence length="93" mass="11017">MTLENFRNFLIKEKIFDKYALEKIGVFGSLARGEDGNDIDILVEYLNYKKWISIKNDLENNYHLHLDVVLEKYANPIVLMRAKKEIVYVTKYS</sequence>
<dbReference type="Gene3D" id="3.30.460.10">
    <property type="entry name" value="Beta Polymerase, domain 2"/>
    <property type="match status" value="1"/>
</dbReference>
<evidence type="ECO:0000313" key="2">
    <source>
        <dbReference type="EMBL" id="ADO84565.1"/>
    </source>
</evidence>